<feature type="compositionally biased region" description="Polar residues" evidence="10">
    <location>
        <begin position="67"/>
        <end position="77"/>
    </location>
</feature>
<dbReference type="GO" id="GO:0006890">
    <property type="term" value="P:retrograde vesicle-mediated transport, Golgi to endoplasmic reticulum"/>
    <property type="evidence" value="ECO:0007669"/>
    <property type="project" value="TreeGrafter"/>
</dbReference>
<dbReference type="FunFam" id="1.20.5.110:FF:000069">
    <property type="entry name" value="Related to syntaxin 18"/>
    <property type="match status" value="1"/>
</dbReference>
<evidence type="ECO:0000256" key="9">
    <source>
        <dbReference type="SAM" id="Coils"/>
    </source>
</evidence>
<evidence type="ECO:0000256" key="4">
    <source>
        <dbReference type="ARBA" id="ARBA00022692"/>
    </source>
</evidence>
<comment type="subcellular location">
    <subcellularLocation>
        <location evidence="1">Membrane</location>
        <topology evidence="1">Single-pass type IV membrane protein</topology>
    </subcellularLocation>
</comment>
<dbReference type="PROSITE" id="PS50192">
    <property type="entry name" value="T_SNARE"/>
    <property type="match status" value="1"/>
</dbReference>
<keyword evidence="3" id="KW-0813">Transport</keyword>
<feature type="region of interest" description="Disordered" evidence="10">
    <location>
        <begin position="61"/>
        <end position="82"/>
    </location>
</feature>
<dbReference type="SMART" id="SM00397">
    <property type="entry name" value="t_SNARE"/>
    <property type="match status" value="1"/>
</dbReference>
<keyword evidence="14" id="KW-1185">Reference proteome</keyword>
<evidence type="ECO:0000256" key="3">
    <source>
        <dbReference type="ARBA" id="ARBA00022448"/>
    </source>
</evidence>
<gene>
    <name evidence="13" type="ORF">GP486_006249</name>
</gene>
<feature type="transmembrane region" description="Helical" evidence="11">
    <location>
        <begin position="345"/>
        <end position="363"/>
    </location>
</feature>
<dbReference type="PANTHER" id="PTHR15959:SF0">
    <property type="entry name" value="SYNTAXIN-18"/>
    <property type="match status" value="1"/>
</dbReference>
<dbReference type="EMBL" id="JAGHQM010001347">
    <property type="protein sequence ID" value="KAH0555806.1"/>
    <property type="molecule type" value="Genomic_DNA"/>
</dbReference>
<reference evidence="13" key="1">
    <citation type="submission" date="2021-03" db="EMBL/GenBank/DDBJ databases">
        <title>Comparative genomics and phylogenomic investigation of the class Geoglossomycetes provide insights into ecological specialization and systematics.</title>
        <authorList>
            <person name="Melie T."/>
            <person name="Pirro S."/>
            <person name="Miller A.N."/>
            <person name="Quandt A."/>
        </authorList>
    </citation>
    <scope>NUCLEOTIDE SEQUENCE</scope>
    <source>
        <strain evidence="13">CAQ_001_2017</strain>
    </source>
</reference>
<evidence type="ECO:0000256" key="8">
    <source>
        <dbReference type="ARBA" id="ARBA00023136"/>
    </source>
</evidence>
<evidence type="ECO:0000256" key="10">
    <source>
        <dbReference type="SAM" id="MobiDB-lite"/>
    </source>
</evidence>
<keyword evidence="4 11" id="KW-0812">Transmembrane</keyword>
<evidence type="ECO:0000313" key="13">
    <source>
        <dbReference type="EMBL" id="KAH0555806.1"/>
    </source>
</evidence>
<keyword evidence="7 9" id="KW-0175">Coiled coil</keyword>
<dbReference type="AlphaFoldDB" id="A0A9P8IJ98"/>
<evidence type="ECO:0000313" key="14">
    <source>
        <dbReference type="Proteomes" id="UP000750711"/>
    </source>
</evidence>
<dbReference type="GO" id="GO:0031201">
    <property type="term" value="C:SNARE complex"/>
    <property type="evidence" value="ECO:0007669"/>
    <property type="project" value="TreeGrafter"/>
</dbReference>
<evidence type="ECO:0000256" key="1">
    <source>
        <dbReference type="ARBA" id="ARBA00004211"/>
    </source>
</evidence>
<evidence type="ECO:0000256" key="2">
    <source>
        <dbReference type="ARBA" id="ARBA00009063"/>
    </source>
</evidence>
<sequence length="364" mass="41097">MTDITPLLNEALKKHGVSVLKPAKPDLHYVDEFLKEAYRINSHISTLHSYLRSIRQAYLSTVPPRRSQPSRTNSSLSPERKRYLTDLQRDEIDAESKQLLRELNAAIRNLADAELIRQNTEAVLARKNHARYRFGALGQWAAGGGQVKSEEEQLDEARIGSTKVHRESVIWYLQRKLEECGELQRGMMETRLVREVEKSKSALYKTQIIAGSPLKISGDASSFSLTSSTNAIDGSGKEVGHKGVLMDEQEAKEIEEQLSPEQLQLFAQENQDMLRYYEDTLDQVRTAERSLIEISELQTTLVNNLATQSEHIDQLVADSLLTTENVGGGNKQLKKAAERKSTARYVFYVTVAFSGFLIVYDLLI</sequence>
<dbReference type="PANTHER" id="PTHR15959">
    <property type="entry name" value="SYNTAXIN-18"/>
    <property type="match status" value="1"/>
</dbReference>
<keyword evidence="5" id="KW-0653">Protein transport</keyword>
<keyword evidence="8 11" id="KW-0472">Membrane</keyword>
<dbReference type="GO" id="GO:0015031">
    <property type="term" value="P:protein transport"/>
    <property type="evidence" value="ECO:0007669"/>
    <property type="project" value="UniProtKB-KW"/>
</dbReference>
<comment type="similarity">
    <text evidence="2">Belongs to the syntaxin family.</text>
</comment>
<evidence type="ECO:0000256" key="11">
    <source>
        <dbReference type="SAM" id="Phobius"/>
    </source>
</evidence>
<dbReference type="Gene3D" id="1.20.5.110">
    <property type="match status" value="1"/>
</dbReference>
<dbReference type="InterPro" id="IPR019529">
    <property type="entry name" value="Syntaxin-18_N"/>
</dbReference>
<protein>
    <recommendedName>
        <fullName evidence="12">t-SNARE coiled-coil homology domain-containing protein</fullName>
    </recommendedName>
</protein>
<proteinExistence type="inferred from homology"/>
<evidence type="ECO:0000256" key="6">
    <source>
        <dbReference type="ARBA" id="ARBA00022989"/>
    </source>
</evidence>
<keyword evidence="6 11" id="KW-1133">Transmembrane helix</keyword>
<evidence type="ECO:0000256" key="7">
    <source>
        <dbReference type="ARBA" id="ARBA00023054"/>
    </source>
</evidence>
<accession>A0A9P8IJ98</accession>
<feature type="coiled-coil region" evidence="9">
    <location>
        <begin position="89"/>
        <end position="116"/>
    </location>
</feature>
<feature type="domain" description="T-SNARE coiled-coil homology" evidence="12">
    <location>
        <begin position="274"/>
        <end position="336"/>
    </location>
</feature>
<dbReference type="GO" id="GO:0005783">
    <property type="term" value="C:endoplasmic reticulum"/>
    <property type="evidence" value="ECO:0007669"/>
    <property type="project" value="TreeGrafter"/>
</dbReference>
<dbReference type="Pfam" id="PF10496">
    <property type="entry name" value="Syntaxin-18_N"/>
    <property type="match status" value="1"/>
</dbReference>
<evidence type="ECO:0000256" key="5">
    <source>
        <dbReference type="ARBA" id="ARBA00022927"/>
    </source>
</evidence>
<comment type="caution">
    <text evidence="13">The sequence shown here is derived from an EMBL/GenBank/DDBJ whole genome shotgun (WGS) entry which is preliminary data.</text>
</comment>
<organism evidence="13 14">
    <name type="scientific">Trichoglossum hirsutum</name>
    <dbReference type="NCBI Taxonomy" id="265104"/>
    <lineage>
        <taxon>Eukaryota</taxon>
        <taxon>Fungi</taxon>
        <taxon>Dikarya</taxon>
        <taxon>Ascomycota</taxon>
        <taxon>Pezizomycotina</taxon>
        <taxon>Geoglossomycetes</taxon>
        <taxon>Geoglossales</taxon>
        <taxon>Geoglossaceae</taxon>
        <taxon>Trichoglossum</taxon>
    </lineage>
</organism>
<dbReference type="Proteomes" id="UP000750711">
    <property type="component" value="Unassembled WGS sequence"/>
</dbReference>
<dbReference type="SUPFAM" id="SSF58038">
    <property type="entry name" value="SNARE fusion complex"/>
    <property type="match status" value="1"/>
</dbReference>
<dbReference type="InterPro" id="IPR000727">
    <property type="entry name" value="T_SNARE_dom"/>
</dbReference>
<evidence type="ECO:0000259" key="12">
    <source>
        <dbReference type="PROSITE" id="PS50192"/>
    </source>
</evidence>
<name>A0A9P8IJ98_9PEZI</name>